<accession>W1XUR3</accession>
<reference evidence="1" key="1">
    <citation type="submission" date="2013-12" db="EMBL/GenBank/DDBJ databases">
        <title>A Varibaculum cambriense genome reconstructed from a premature infant gut community with otherwise low bacterial novelty that shifts toward anaerobic metabolism during the third week of life.</title>
        <authorList>
            <person name="Brown C.T."/>
            <person name="Sharon I."/>
            <person name="Thomas B.C."/>
            <person name="Castelle C.J."/>
            <person name="Morowitz M.J."/>
            <person name="Banfield J.F."/>
        </authorList>
    </citation>
    <scope>NUCLEOTIDE SEQUENCE</scope>
</reference>
<feature type="non-terminal residue" evidence="1">
    <location>
        <position position="86"/>
    </location>
</feature>
<proteinExistence type="predicted"/>
<organism evidence="1">
    <name type="scientific">human gut metagenome</name>
    <dbReference type="NCBI Taxonomy" id="408170"/>
    <lineage>
        <taxon>unclassified sequences</taxon>
        <taxon>metagenomes</taxon>
        <taxon>organismal metagenomes</taxon>
    </lineage>
</organism>
<name>W1XUR3_9ZZZZ</name>
<evidence type="ECO:0000313" key="1">
    <source>
        <dbReference type="EMBL" id="ETJ32614.1"/>
    </source>
</evidence>
<sequence length="86" mass="9691">EFSSMNDLFNQLMGNMGGYSTERRSYKINGREVTPEEFAFYRQTGRLPSNEEMQAAQAAQQGKIKQDGILARLGTNLTQQARDGKL</sequence>
<dbReference type="EMBL" id="AZMM01012935">
    <property type="protein sequence ID" value="ETJ32614.1"/>
    <property type="molecule type" value="Genomic_DNA"/>
</dbReference>
<comment type="caution">
    <text evidence="1">The sequence shown here is derived from an EMBL/GenBank/DDBJ whole genome shotgun (WGS) entry which is preliminary data.</text>
</comment>
<dbReference type="AlphaFoldDB" id="W1XUR3"/>
<feature type="non-terminal residue" evidence="1">
    <location>
        <position position="1"/>
    </location>
</feature>
<gene>
    <name evidence="1" type="ORF">Q604_UNBC12935G0001</name>
</gene>
<protein>
    <submittedName>
        <fullName evidence="1">ATPase, AAA family</fullName>
    </submittedName>
</protein>